<feature type="transmembrane region" description="Helical" evidence="8">
    <location>
        <begin position="169"/>
        <end position="193"/>
    </location>
</feature>
<gene>
    <name evidence="10" type="ORF">ACFPTR_00210</name>
</gene>
<keyword evidence="3" id="KW-1003">Cell membrane</keyword>
<evidence type="ECO:0000256" key="6">
    <source>
        <dbReference type="ARBA" id="ARBA00022989"/>
    </source>
</evidence>
<feature type="transmembrane region" description="Helical" evidence="8">
    <location>
        <begin position="98"/>
        <end position="117"/>
    </location>
</feature>
<evidence type="ECO:0000256" key="7">
    <source>
        <dbReference type="ARBA" id="ARBA00023136"/>
    </source>
</evidence>
<dbReference type="PANTHER" id="PTHR30614:SF0">
    <property type="entry name" value="L-CYSTINE TRANSPORT SYSTEM PERMEASE PROTEIN TCYL"/>
    <property type="match status" value="1"/>
</dbReference>
<evidence type="ECO:0000256" key="5">
    <source>
        <dbReference type="ARBA" id="ARBA00022970"/>
    </source>
</evidence>
<dbReference type="InterPro" id="IPR010065">
    <property type="entry name" value="AA_ABC_transptr_permease_3TM"/>
</dbReference>
<reference evidence="11" key="1">
    <citation type="journal article" date="2019" name="Int. J. Syst. Evol. Microbiol.">
        <title>The Global Catalogue of Microorganisms (GCM) 10K type strain sequencing project: providing services to taxonomists for standard genome sequencing and annotation.</title>
        <authorList>
            <consortium name="The Broad Institute Genomics Platform"/>
            <consortium name="The Broad Institute Genome Sequencing Center for Infectious Disease"/>
            <person name="Wu L."/>
            <person name="Ma J."/>
        </authorList>
    </citation>
    <scope>NUCLEOTIDE SEQUENCE [LARGE SCALE GENOMIC DNA]</scope>
    <source>
        <strain evidence="11">CGMCC 1.15790</strain>
    </source>
</reference>
<dbReference type="PANTHER" id="PTHR30614">
    <property type="entry name" value="MEMBRANE COMPONENT OF AMINO ACID ABC TRANSPORTER"/>
    <property type="match status" value="1"/>
</dbReference>
<dbReference type="InterPro" id="IPR043429">
    <property type="entry name" value="ArtM/GltK/GlnP/TcyL/YhdX-like"/>
</dbReference>
<dbReference type="EMBL" id="JBHSPF010000002">
    <property type="protein sequence ID" value="MFC5627321.1"/>
    <property type="molecule type" value="Genomic_DNA"/>
</dbReference>
<sequence>MANIDFRFALEQVPEILKGVPYTLLVTLVAMLVGLIIGTILAFFRVYRTPVLNQLAILFVSFFRGTPLIVQLFVFFYGLPRFIMYLNDLFGWNINPDFMSPLVIALIAYSINSASYLTEVVRSAILSVDKGQLEAAKSVGMTTVQAMRRIILPQAFVTALPNLGNQLIILLKASALAFTIGIMDVLGIARMIANDGYHFLETYLVAALIYWLLAIIFEMVFSKMEQRSNTFKGNVERKAKAAI</sequence>
<evidence type="ECO:0000259" key="9">
    <source>
        <dbReference type="PROSITE" id="PS50928"/>
    </source>
</evidence>
<evidence type="ECO:0000313" key="11">
    <source>
        <dbReference type="Proteomes" id="UP001596143"/>
    </source>
</evidence>
<dbReference type="NCBIfam" id="TIGR01726">
    <property type="entry name" value="HEQRo_perm_3TM"/>
    <property type="match status" value="1"/>
</dbReference>
<evidence type="ECO:0000313" key="10">
    <source>
        <dbReference type="EMBL" id="MFC5627321.1"/>
    </source>
</evidence>
<dbReference type="Proteomes" id="UP001596143">
    <property type="component" value="Unassembled WGS sequence"/>
</dbReference>
<dbReference type="RefSeq" id="WP_270896843.1">
    <property type="nucleotide sequence ID" value="NZ_JBHSPF010000002.1"/>
</dbReference>
<keyword evidence="6 8" id="KW-1133">Transmembrane helix</keyword>
<dbReference type="PROSITE" id="PS50928">
    <property type="entry name" value="ABC_TM1"/>
    <property type="match status" value="1"/>
</dbReference>
<dbReference type="InterPro" id="IPR035906">
    <property type="entry name" value="MetI-like_sf"/>
</dbReference>
<comment type="subcellular location">
    <subcellularLocation>
        <location evidence="1 8">Cell membrane</location>
        <topology evidence="1 8">Multi-pass membrane protein</topology>
    </subcellularLocation>
</comment>
<keyword evidence="7 8" id="KW-0472">Membrane</keyword>
<evidence type="ECO:0000256" key="8">
    <source>
        <dbReference type="RuleBase" id="RU363032"/>
    </source>
</evidence>
<evidence type="ECO:0000256" key="4">
    <source>
        <dbReference type="ARBA" id="ARBA00022692"/>
    </source>
</evidence>
<feature type="transmembrane region" description="Helical" evidence="8">
    <location>
        <begin position="20"/>
        <end position="44"/>
    </location>
</feature>
<evidence type="ECO:0000256" key="3">
    <source>
        <dbReference type="ARBA" id="ARBA00022475"/>
    </source>
</evidence>
<keyword evidence="2 8" id="KW-0813">Transport</keyword>
<comment type="caution">
    <text evidence="10">The sequence shown here is derived from an EMBL/GenBank/DDBJ whole genome shotgun (WGS) entry which is preliminary data.</text>
</comment>
<feature type="transmembrane region" description="Helical" evidence="8">
    <location>
        <begin position="199"/>
        <end position="221"/>
    </location>
</feature>
<dbReference type="Gene3D" id="1.10.3720.10">
    <property type="entry name" value="MetI-like"/>
    <property type="match status" value="1"/>
</dbReference>
<dbReference type="Pfam" id="PF00528">
    <property type="entry name" value="BPD_transp_1"/>
    <property type="match status" value="1"/>
</dbReference>
<keyword evidence="11" id="KW-1185">Reference proteome</keyword>
<dbReference type="InterPro" id="IPR000515">
    <property type="entry name" value="MetI-like"/>
</dbReference>
<evidence type="ECO:0000256" key="1">
    <source>
        <dbReference type="ARBA" id="ARBA00004651"/>
    </source>
</evidence>
<accession>A0ABW0U1K3</accession>
<feature type="transmembrane region" description="Helical" evidence="8">
    <location>
        <begin position="56"/>
        <end position="78"/>
    </location>
</feature>
<comment type="similarity">
    <text evidence="8">Belongs to the binding-protein-dependent transport system permease family.</text>
</comment>
<feature type="domain" description="ABC transmembrane type-1" evidence="9">
    <location>
        <begin position="20"/>
        <end position="221"/>
    </location>
</feature>
<keyword evidence="5" id="KW-0029">Amino-acid transport</keyword>
<name>A0ABW0U1K3_9BACI</name>
<proteinExistence type="inferred from homology"/>
<protein>
    <submittedName>
        <fullName evidence="10">Amino acid ABC transporter permease</fullName>
    </submittedName>
</protein>
<evidence type="ECO:0000256" key="2">
    <source>
        <dbReference type="ARBA" id="ARBA00022448"/>
    </source>
</evidence>
<organism evidence="10 11">
    <name type="scientific">Aliibacillus thermotolerans</name>
    <dbReference type="NCBI Taxonomy" id="1834418"/>
    <lineage>
        <taxon>Bacteria</taxon>
        <taxon>Bacillati</taxon>
        <taxon>Bacillota</taxon>
        <taxon>Bacilli</taxon>
        <taxon>Bacillales</taxon>
        <taxon>Bacillaceae</taxon>
        <taxon>Aliibacillus</taxon>
    </lineage>
</organism>
<dbReference type="CDD" id="cd06261">
    <property type="entry name" value="TM_PBP2"/>
    <property type="match status" value="1"/>
</dbReference>
<keyword evidence="4 8" id="KW-0812">Transmembrane</keyword>
<dbReference type="SUPFAM" id="SSF161098">
    <property type="entry name" value="MetI-like"/>
    <property type="match status" value="1"/>
</dbReference>